<dbReference type="SUPFAM" id="SSF46785">
    <property type="entry name" value="Winged helix' DNA-binding domain"/>
    <property type="match status" value="1"/>
</dbReference>
<dbReference type="SMART" id="SM00895">
    <property type="entry name" value="FCD"/>
    <property type="match status" value="1"/>
</dbReference>
<dbReference type="Pfam" id="PF07729">
    <property type="entry name" value="FCD"/>
    <property type="match status" value="1"/>
</dbReference>
<dbReference type="InterPro" id="IPR000524">
    <property type="entry name" value="Tscrpt_reg_HTH_GntR"/>
</dbReference>
<keyword evidence="3" id="KW-0804">Transcription</keyword>
<dbReference type="SMART" id="SM00345">
    <property type="entry name" value="HTH_GNTR"/>
    <property type="match status" value="1"/>
</dbReference>
<dbReference type="CDD" id="cd07377">
    <property type="entry name" value="WHTH_GntR"/>
    <property type="match status" value="1"/>
</dbReference>
<keyword evidence="1" id="KW-0805">Transcription regulation</keyword>
<evidence type="ECO:0000256" key="4">
    <source>
        <dbReference type="SAM" id="MobiDB-lite"/>
    </source>
</evidence>
<dbReference type="Gene3D" id="1.20.120.530">
    <property type="entry name" value="GntR ligand-binding domain-like"/>
    <property type="match status" value="1"/>
</dbReference>
<dbReference type="PANTHER" id="PTHR43537">
    <property type="entry name" value="TRANSCRIPTIONAL REGULATOR, GNTR FAMILY"/>
    <property type="match status" value="1"/>
</dbReference>
<comment type="caution">
    <text evidence="6">The sequence shown here is derived from an EMBL/GenBank/DDBJ whole genome shotgun (WGS) entry which is preliminary data.</text>
</comment>
<organism evidence="6 7">
    <name type="scientific">Acuticoccus mangrovi</name>
    <dbReference type="NCBI Taxonomy" id="2796142"/>
    <lineage>
        <taxon>Bacteria</taxon>
        <taxon>Pseudomonadati</taxon>
        <taxon>Pseudomonadota</taxon>
        <taxon>Alphaproteobacteria</taxon>
        <taxon>Hyphomicrobiales</taxon>
        <taxon>Amorphaceae</taxon>
        <taxon>Acuticoccus</taxon>
    </lineage>
</organism>
<dbReference type="GO" id="GO:0003700">
    <property type="term" value="F:DNA-binding transcription factor activity"/>
    <property type="evidence" value="ECO:0007669"/>
    <property type="project" value="InterPro"/>
</dbReference>
<evidence type="ECO:0000256" key="1">
    <source>
        <dbReference type="ARBA" id="ARBA00023015"/>
    </source>
</evidence>
<dbReference type="PANTHER" id="PTHR43537:SF45">
    <property type="entry name" value="GNTR FAMILY REGULATORY PROTEIN"/>
    <property type="match status" value="1"/>
</dbReference>
<sequence length="234" mass="26163">MAVESFQSPPQSGSGGRARPASRRSQTVFTSLERDILLGTLAPNQPLLELEIASRFNCSQGTVREALLQLQEEGLVLRMAHRGTRVADCNEDDARELLLVRHDLECRAIARTMTRPVRVLPTLREELEAMREAARAEDEYRLSIHDRRFHMALYEAADLPAVLPILSRCLIHNHRYKIINSSPNRALTETADRHVVIIEAIAAGDVEAARAALSHHIATIGDLGPKIFDRNTPR</sequence>
<dbReference type="GO" id="GO:0003677">
    <property type="term" value="F:DNA binding"/>
    <property type="evidence" value="ECO:0007669"/>
    <property type="project" value="UniProtKB-KW"/>
</dbReference>
<protein>
    <submittedName>
        <fullName evidence="6">GntR family transcriptional regulator</fullName>
    </submittedName>
</protein>
<dbReference type="Proteomes" id="UP000609531">
    <property type="component" value="Unassembled WGS sequence"/>
</dbReference>
<dbReference type="RefSeq" id="WP_198880199.1">
    <property type="nucleotide sequence ID" value="NZ_JAEKJA010000001.1"/>
</dbReference>
<feature type="domain" description="HTH gntR-type" evidence="5">
    <location>
        <begin position="22"/>
        <end position="89"/>
    </location>
</feature>
<dbReference type="Pfam" id="PF00392">
    <property type="entry name" value="GntR"/>
    <property type="match status" value="1"/>
</dbReference>
<dbReference type="AlphaFoldDB" id="A0A934IMW5"/>
<name>A0A934IMW5_9HYPH</name>
<keyword evidence="2" id="KW-0238">DNA-binding</keyword>
<dbReference type="Gene3D" id="1.10.10.10">
    <property type="entry name" value="Winged helix-like DNA-binding domain superfamily/Winged helix DNA-binding domain"/>
    <property type="match status" value="1"/>
</dbReference>
<proteinExistence type="predicted"/>
<dbReference type="SUPFAM" id="SSF48008">
    <property type="entry name" value="GntR ligand-binding domain-like"/>
    <property type="match status" value="1"/>
</dbReference>
<dbReference type="PROSITE" id="PS50949">
    <property type="entry name" value="HTH_GNTR"/>
    <property type="match status" value="1"/>
</dbReference>
<feature type="region of interest" description="Disordered" evidence="4">
    <location>
        <begin position="1"/>
        <end position="25"/>
    </location>
</feature>
<dbReference type="EMBL" id="JAEKJA010000001">
    <property type="protein sequence ID" value="MBJ3774309.1"/>
    <property type="molecule type" value="Genomic_DNA"/>
</dbReference>
<dbReference type="InterPro" id="IPR036390">
    <property type="entry name" value="WH_DNA-bd_sf"/>
</dbReference>
<evidence type="ECO:0000259" key="5">
    <source>
        <dbReference type="PROSITE" id="PS50949"/>
    </source>
</evidence>
<evidence type="ECO:0000313" key="6">
    <source>
        <dbReference type="EMBL" id="MBJ3774309.1"/>
    </source>
</evidence>
<dbReference type="InterPro" id="IPR008920">
    <property type="entry name" value="TF_FadR/GntR_C"/>
</dbReference>
<evidence type="ECO:0000256" key="2">
    <source>
        <dbReference type="ARBA" id="ARBA00023125"/>
    </source>
</evidence>
<keyword evidence="7" id="KW-1185">Reference proteome</keyword>
<reference evidence="6" key="1">
    <citation type="submission" date="2020-12" db="EMBL/GenBank/DDBJ databases">
        <title>Bacterial taxonomy.</title>
        <authorList>
            <person name="Pan X."/>
        </authorList>
    </citation>
    <scope>NUCLEOTIDE SEQUENCE</scope>
    <source>
        <strain evidence="6">B2012</strain>
    </source>
</reference>
<gene>
    <name evidence="6" type="ORF">JCR33_01325</name>
</gene>
<dbReference type="InterPro" id="IPR036388">
    <property type="entry name" value="WH-like_DNA-bd_sf"/>
</dbReference>
<dbReference type="InterPro" id="IPR011711">
    <property type="entry name" value="GntR_C"/>
</dbReference>
<feature type="compositionally biased region" description="Low complexity" evidence="4">
    <location>
        <begin position="7"/>
        <end position="25"/>
    </location>
</feature>
<evidence type="ECO:0000256" key="3">
    <source>
        <dbReference type="ARBA" id="ARBA00023163"/>
    </source>
</evidence>
<accession>A0A934IMW5</accession>
<evidence type="ECO:0000313" key="7">
    <source>
        <dbReference type="Proteomes" id="UP000609531"/>
    </source>
</evidence>